<sequence>MRLNYVEHGQGTPVVLLHGMFGSLTNLGGLARALSDSYRVISCDLRNQGDSFHSDIMDLQSMSEDLVTLLDYLDIEAASVVGHSLGGKVGMQFALNYSDRCLNLVVADISPVAYAPKHDLILEALVDLSKDIIYDRAAADKLLARHIHDRDMRSFLLKNISKSNNGTYQIKINLKVIEKNYYTNLVAAPKGDPFESSTLFLKGEKSAYIQEKHKSQIGVLFPNYKLKILDECGHWLHVQKPELFNTLIEQFLDGAEL</sequence>
<keyword evidence="1 3" id="KW-0378">Hydrolase</keyword>
<dbReference type="EMBL" id="SHBO01000027">
    <property type="protein sequence ID" value="RZO06312.1"/>
    <property type="molecule type" value="Genomic_DNA"/>
</dbReference>
<dbReference type="GO" id="GO:0016787">
    <property type="term" value="F:hydrolase activity"/>
    <property type="evidence" value="ECO:0007669"/>
    <property type="project" value="UniProtKB-KW"/>
</dbReference>
<dbReference type="InterPro" id="IPR029058">
    <property type="entry name" value="AB_hydrolase_fold"/>
</dbReference>
<comment type="caution">
    <text evidence="3">The sequence shown here is derived from an EMBL/GenBank/DDBJ whole genome shotgun (WGS) entry which is preliminary data.</text>
</comment>
<gene>
    <name evidence="3" type="ORF">EVB02_02615</name>
</gene>
<dbReference type="AlphaFoldDB" id="A0A520LLK9"/>
<evidence type="ECO:0000256" key="1">
    <source>
        <dbReference type="ARBA" id="ARBA00022801"/>
    </source>
</evidence>
<name>A0A520LLK9_9GAMM</name>
<organism evidence="3 4">
    <name type="scientific">SAR92 clade bacterium</name>
    <dbReference type="NCBI Taxonomy" id="2315479"/>
    <lineage>
        <taxon>Bacteria</taxon>
        <taxon>Pseudomonadati</taxon>
        <taxon>Pseudomonadota</taxon>
        <taxon>Gammaproteobacteria</taxon>
        <taxon>Cellvibrionales</taxon>
        <taxon>Porticoccaceae</taxon>
        <taxon>SAR92 clade</taxon>
    </lineage>
</organism>
<dbReference type="PANTHER" id="PTHR46118">
    <property type="entry name" value="PROTEIN ABHD11"/>
    <property type="match status" value="1"/>
</dbReference>
<evidence type="ECO:0000259" key="2">
    <source>
        <dbReference type="Pfam" id="PF00561"/>
    </source>
</evidence>
<evidence type="ECO:0000313" key="3">
    <source>
        <dbReference type="EMBL" id="RZO06312.1"/>
    </source>
</evidence>
<dbReference type="SUPFAM" id="SSF53474">
    <property type="entry name" value="alpha/beta-Hydrolases"/>
    <property type="match status" value="1"/>
</dbReference>
<dbReference type="Gene3D" id="3.40.50.1820">
    <property type="entry name" value="alpha/beta hydrolase"/>
    <property type="match status" value="1"/>
</dbReference>
<dbReference type="PANTHER" id="PTHR46118:SF4">
    <property type="entry name" value="PROTEIN ABHD11"/>
    <property type="match status" value="1"/>
</dbReference>
<protein>
    <submittedName>
        <fullName evidence="3">Alpha/beta fold hydrolase</fullName>
    </submittedName>
</protein>
<reference evidence="3 4" key="1">
    <citation type="submission" date="2019-02" db="EMBL/GenBank/DDBJ databases">
        <title>Prokaryotic population dynamics and viral predation in marine succession experiment using metagenomics: the confinement effect.</title>
        <authorList>
            <person name="Haro-Moreno J.M."/>
            <person name="Rodriguez-Valera F."/>
            <person name="Lopez-Perez M."/>
        </authorList>
    </citation>
    <scope>NUCLEOTIDE SEQUENCE [LARGE SCALE GENOMIC DNA]</scope>
    <source>
        <strain evidence="3">MED-G169</strain>
    </source>
</reference>
<dbReference type="PRINTS" id="PR00111">
    <property type="entry name" value="ABHYDROLASE"/>
</dbReference>
<dbReference type="Pfam" id="PF00561">
    <property type="entry name" value="Abhydrolase_1"/>
    <property type="match status" value="1"/>
</dbReference>
<accession>A0A520LLK9</accession>
<dbReference type="Proteomes" id="UP000318148">
    <property type="component" value="Unassembled WGS sequence"/>
</dbReference>
<evidence type="ECO:0000313" key="4">
    <source>
        <dbReference type="Proteomes" id="UP000318148"/>
    </source>
</evidence>
<dbReference type="InterPro" id="IPR000073">
    <property type="entry name" value="AB_hydrolase_1"/>
</dbReference>
<proteinExistence type="predicted"/>
<feature type="domain" description="AB hydrolase-1" evidence="2">
    <location>
        <begin position="13"/>
        <end position="241"/>
    </location>
</feature>